<proteinExistence type="inferred from homology"/>
<keyword evidence="2 3" id="KW-0819">tRNA processing</keyword>
<dbReference type="GO" id="GO:0016783">
    <property type="term" value="F:sulfurtransferase activity"/>
    <property type="evidence" value="ECO:0007669"/>
    <property type="project" value="TreeGrafter"/>
</dbReference>
<dbReference type="PANTHER" id="PTHR20882">
    <property type="entry name" value="CYTOPLASMIC TRNA 2-THIOLATION PROTEIN 2"/>
    <property type="match status" value="1"/>
</dbReference>
<dbReference type="InterPro" id="IPR014729">
    <property type="entry name" value="Rossmann-like_a/b/a_fold"/>
</dbReference>
<evidence type="ECO:0000256" key="2">
    <source>
        <dbReference type="ARBA" id="ARBA00022694"/>
    </source>
</evidence>
<comment type="function">
    <text evidence="3">Plays a central role in 2-thiolation of mcm(5)S(2)U at tRNA wobble positions of tRNA(Lys), tRNA(Glu) and tRNA(Gln). May act by forming a heterodimer with NCS6/CTU1 that ligates sulfur from thiocarboxylated URM1 onto the uridine of tRNAs at wobble position.</text>
</comment>
<dbReference type="Proteomes" id="UP000075885">
    <property type="component" value="Unassembled WGS sequence"/>
</dbReference>
<comment type="subcellular location">
    <subcellularLocation>
        <location evidence="3">Cytoplasm</location>
    </subcellularLocation>
</comment>
<dbReference type="GO" id="GO:0016779">
    <property type="term" value="F:nucleotidyltransferase activity"/>
    <property type="evidence" value="ECO:0007669"/>
    <property type="project" value="UniProtKB-UniRule"/>
</dbReference>
<reference evidence="5" key="1">
    <citation type="submission" date="2013-03" db="EMBL/GenBank/DDBJ databases">
        <title>The Genome Sequence of Anopheles epiroticus epiroticus2.</title>
        <authorList>
            <consortium name="The Broad Institute Genomics Platform"/>
            <person name="Neafsey D.E."/>
            <person name="Howell P."/>
            <person name="Walker B."/>
            <person name="Young S.K."/>
            <person name="Zeng Q."/>
            <person name="Gargeya S."/>
            <person name="Fitzgerald M."/>
            <person name="Haas B."/>
            <person name="Abouelleil A."/>
            <person name="Allen A.W."/>
            <person name="Alvarado L."/>
            <person name="Arachchi H.M."/>
            <person name="Berlin A.M."/>
            <person name="Chapman S.B."/>
            <person name="Gainer-Dewar J."/>
            <person name="Goldberg J."/>
            <person name="Griggs A."/>
            <person name="Gujja S."/>
            <person name="Hansen M."/>
            <person name="Howarth C."/>
            <person name="Imamovic A."/>
            <person name="Ireland A."/>
            <person name="Larimer J."/>
            <person name="McCowan C."/>
            <person name="Murphy C."/>
            <person name="Pearson M."/>
            <person name="Poon T.W."/>
            <person name="Priest M."/>
            <person name="Roberts A."/>
            <person name="Saif S."/>
            <person name="Shea T."/>
            <person name="Sisk P."/>
            <person name="Sykes S."/>
            <person name="Wortman J."/>
            <person name="Nusbaum C."/>
            <person name="Birren B."/>
        </authorList>
    </citation>
    <scope>NUCLEOTIDE SEQUENCE [LARGE SCALE GENOMIC DNA]</scope>
    <source>
        <strain evidence="5">Epiroticus2</strain>
    </source>
</reference>
<dbReference type="Pfam" id="PF10288">
    <property type="entry name" value="CTU2"/>
    <property type="match status" value="1"/>
</dbReference>
<dbReference type="HAMAP" id="MF_03054">
    <property type="entry name" value="CTU2"/>
    <property type="match status" value="1"/>
</dbReference>
<evidence type="ECO:0000313" key="5">
    <source>
        <dbReference type="Proteomes" id="UP000075885"/>
    </source>
</evidence>
<dbReference type="STRING" id="199890.A0A182PHM8"/>
<sequence>MCSIVEDDFGDDGGAHAMKEDTPQAELAGNEICRKCNIEVAVLKLNQKDPQCRGCFLSYVRHKFRASLGSTKIVRRGSRVLIILTGTPENVTLLDMVRFGLVQDAFKQLRIVPVLLFVDDDFVETPQEDRMQQLARRMQVFKQFESFPSYYTVCGSSKHVALTFDKPFSPAGFEQDEQRLMQVLNAVRSVSSKQDLLEQMRKRTYRAIAQTLQCSYVFLSDIGVDLAKTLLSNVALGRGCSLAQDVAFCDDRDETVKLIRPIRDLNPDEVSNYLQYSETPLLSLSSEKHFEDKPSLQNLTAKFIDNLMQSFPSTVSTVYRTGDKLDAPKAAPNRSTANGAEQDAETQDLFALFDRTLQLDPPQSLGACCRFCGATLDYRGSKTLFATEYSRLVSSRINAACSHEDILQKSKQMELDAERAVNGEEDDQGERRALMKQLCHGCRNIFEDVSDGL</sequence>
<evidence type="ECO:0000256" key="1">
    <source>
        <dbReference type="ARBA" id="ARBA00022490"/>
    </source>
</evidence>
<dbReference type="GO" id="GO:0032447">
    <property type="term" value="P:protein urmylation"/>
    <property type="evidence" value="ECO:0007669"/>
    <property type="project" value="UniProtKB-UniRule"/>
</dbReference>
<dbReference type="PANTHER" id="PTHR20882:SF14">
    <property type="entry name" value="CYTOPLASMIC TRNA 2-THIOLATION PROTEIN 2"/>
    <property type="match status" value="1"/>
</dbReference>
<name>A0A182PHM8_9DIPT</name>
<dbReference type="InterPro" id="IPR019407">
    <property type="entry name" value="CTU2"/>
</dbReference>
<evidence type="ECO:0000313" key="4">
    <source>
        <dbReference type="EnsemblMetazoa" id="AEPI006437-PA"/>
    </source>
</evidence>
<dbReference type="EnsemblMetazoa" id="AEPI006437-RA">
    <property type="protein sequence ID" value="AEPI006437-PA"/>
    <property type="gene ID" value="AEPI006437"/>
</dbReference>
<comment type="pathway">
    <text evidence="3">tRNA modification; 5-methoxycarbonylmethyl-2-thiouridine-tRNA biosynthesis.</text>
</comment>
<protein>
    <recommendedName>
        <fullName evidence="3">Cytoplasmic tRNA 2-thiolation protein 2</fullName>
    </recommendedName>
</protein>
<dbReference type="AlphaFoldDB" id="A0A182PHM8"/>
<dbReference type="GO" id="GO:0000049">
    <property type="term" value="F:tRNA binding"/>
    <property type="evidence" value="ECO:0007669"/>
    <property type="project" value="InterPro"/>
</dbReference>
<organism evidence="4 5">
    <name type="scientific">Anopheles epiroticus</name>
    <dbReference type="NCBI Taxonomy" id="199890"/>
    <lineage>
        <taxon>Eukaryota</taxon>
        <taxon>Metazoa</taxon>
        <taxon>Ecdysozoa</taxon>
        <taxon>Arthropoda</taxon>
        <taxon>Hexapoda</taxon>
        <taxon>Insecta</taxon>
        <taxon>Pterygota</taxon>
        <taxon>Neoptera</taxon>
        <taxon>Endopterygota</taxon>
        <taxon>Diptera</taxon>
        <taxon>Nematocera</taxon>
        <taxon>Culicoidea</taxon>
        <taxon>Culicidae</taxon>
        <taxon>Anophelinae</taxon>
        <taxon>Anopheles</taxon>
    </lineage>
</organism>
<dbReference type="UniPathway" id="UPA00988"/>
<dbReference type="GO" id="GO:0005829">
    <property type="term" value="C:cytosol"/>
    <property type="evidence" value="ECO:0007669"/>
    <property type="project" value="TreeGrafter"/>
</dbReference>
<evidence type="ECO:0000256" key="3">
    <source>
        <dbReference type="HAMAP-Rule" id="MF_03054"/>
    </source>
</evidence>
<dbReference type="VEuPathDB" id="VectorBase:AEPI006437"/>
<dbReference type="SUPFAM" id="SSF52402">
    <property type="entry name" value="Adenine nucleotide alpha hydrolases-like"/>
    <property type="match status" value="1"/>
</dbReference>
<keyword evidence="5" id="KW-1185">Reference proteome</keyword>
<accession>A0A182PHM8</accession>
<reference evidence="4" key="2">
    <citation type="submission" date="2020-05" db="UniProtKB">
        <authorList>
            <consortium name="EnsemblMetazoa"/>
        </authorList>
    </citation>
    <scope>IDENTIFICATION</scope>
    <source>
        <strain evidence="4">Epiroticus2</strain>
    </source>
</reference>
<dbReference type="Gene3D" id="3.40.50.620">
    <property type="entry name" value="HUPs"/>
    <property type="match status" value="1"/>
</dbReference>
<keyword evidence="1 3" id="KW-0963">Cytoplasm</keyword>
<comment type="similarity">
    <text evidence="3">Belongs to the CTU2/NCS2 family.</text>
</comment>
<dbReference type="GO" id="GO:0002143">
    <property type="term" value="P:tRNA wobble position uridine thiolation"/>
    <property type="evidence" value="ECO:0007669"/>
    <property type="project" value="TreeGrafter"/>
</dbReference>